<evidence type="ECO:0000256" key="5">
    <source>
        <dbReference type="ARBA" id="ARBA00023157"/>
    </source>
</evidence>
<comment type="catalytic activity">
    <reaction evidence="8">
        <text>alpha-D-glucosaminyl-[heparan sulfate](n) + 3'-phosphoadenylyl sulfate = 3-sulfo-alpha-D-glucosaminyl-[heparan sulfate](n) + adenosine 3',5'-bisphosphate + H(+)</text>
        <dbReference type="Rhea" id="RHEA:15461"/>
        <dbReference type="Rhea" id="RHEA-COMP:9830"/>
        <dbReference type="Rhea" id="RHEA-COMP:9831"/>
        <dbReference type="ChEBI" id="CHEBI:15378"/>
        <dbReference type="ChEBI" id="CHEBI:58339"/>
        <dbReference type="ChEBI" id="CHEBI:58343"/>
        <dbReference type="ChEBI" id="CHEBI:58388"/>
        <dbReference type="ChEBI" id="CHEBI:70975"/>
        <dbReference type="EC" id="2.8.2.23"/>
    </reaction>
</comment>
<keyword evidence="2 13" id="KW-0808">Transferase</keyword>
<dbReference type="RefSeq" id="XP_019309236.2">
    <property type="nucleotide sequence ID" value="XM_019453691.2"/>
</dbReference>
<feature type="chain" id="PRO_5044701892" description="Sulfotransferase" evidence="15">
    <location>
        <begin position="25"/>
        <end position="322"/>
    </location>
</feature>
<evidence type="ECO:0000256" key="9">
    <source>
        <dbReference type="ARBA" id="ARBA00058845"/>
    </source>
</evidence>
<comment type="similarity">
    <text evidence="1 13">Belongs to the sulfotransferase 1 family.</text>
</comment>
<feature type="binding site" evidence="11">
    <location>
        <position position="170"/>
    </location>
    <ligand>
        <name>3'-phosphoadenylyl sulfate</name>
        <dbReference type="ChEBI" id="CHEBI:58339"/>
    </ligand>
</feature>
<dbReference type="RefSeq" id="XP_019309238.2">
    <property type="nucleotide sequence ID" value="XM_019453693.2"/>
</dbReference>
<evidence type="ECO:0000256" key="6">
    <source>
        <dbReference type="ARBA" id="ARBA00023180"/>
    </source>
</evidence>
<proteinExistence type="inferred from homology"/>
<gene>
    <name evidence="18 19 20" type="primary">HS3ST1</name>
</gene>
<evidence type="ECO:0000256" key="7">
    <source>
        <dbReference type="ARBA" id="ARBA00023769"/>
    </source>
</evidence>
<dbReference type="GO" id="GO:0008467">
    <property type="term" value="F:[heparan sulfate]-glucosamine 3-sulfotransferase activity"/>
    <property type="evidence" value="ECO:0007669"/>
    <property type="project" value="UniProtKB-EC"/>
</dbReference>
<dbReference type="KEGG" id="ppad:109269655"/>
<feature type="disulfide bond" evidence="12">
    <location>
        <begin position="271"/>
        <end position="280"/>
    </location>
</feature>
<reference evidence="18 19" key="1">
    <citation type="submission" date="2025-04" db="UniProtKB">
        <authorList>
            <consortium name="RefSeq"/>
        </authorList>
    </citation>
    <scope>IDENTIFICATION</scope>
    <source>
        <tissue evidence="18 19">Whole blood</tissue>
    </source>
</reference>
<keyword evidence="17" id="KW-1185">Reference proteome</keyword>
<keyword evidence="4" id="KW-0333">Golgi apparatus</keyword>
<sequence>MVSSTAALLLGAVLLVAQLQPVPSRPAAAAAAAAAPGAEPGQPELSRRAATVQGDGRDGAPPNGSAQQLPQTIIIGVRKGGTRALLEMLSLHPDVAAAENEVHFFDWEEHYSQGLGWYRGQMPFSSPQQLTVEKTPAYFTSPKVPERVHSMNPGIRLLLILRDPSERVLSDYTQVFYNHVQKRKPYPSIEEFLVRDGRLNVGYKALNRSLYHVHLHNWLRFFPLRRIHIVDGDRLIRDPFPEIQKVERFLKLSPQINASNFYFNKTKGFYCLRDSGRDRCLHESKGRAHPRVDPRLLTKLHEYFHEPNKKFFELVGRTFDWH</sequence>
<comment type="function">
    <text evidence="9">Sulfotransferase that utilizes 3'-phospho-5'-adenylyl sulfate (PAPS) to catalyze the transfer of a sulfo group to position 3 of glucosamine residues in heparan. Catalyzes the rate limiting step in the biosynthesis of heparan sulfate (HSact). This modification is a crucial step in the biosynthesis of anticoagulant heparan sulfate as it completes the structure of the antithrombin pentasaccharide binding site.</text>
</comment>
<feature type="binding site" evidence="11">
    <location>
        <position position="162"/>
    </location>
    <ligand>
        <name>3'-phosphoadenylyl sulfate</name>
        <dbReference type="ChEBI" id="CHEBI:58339"/>
    </ligand>
</feature>
<evidence type="ECO:0000256" key="13">
    <source>
        <dbReference type="RuleBase" id="RU361155"/>
    </source>
</evidence>
<dbReference type="GO" id="GO:0006024">
    <property type="term" value="P:glycosaminoglycan biosynthetic process"/>
    <property type="evidence" value="ECO:0007669"/>
    <property type="project" value="UniProtKB-ARBA"/>
</dbReference>
<dbReference type="PANTHER" id="PTHR10605">
    <property type="entry name" value="HEPARAN SULFATE SULFOTRANSFERASE"/>
    <property type="match status" value="1"/>
</dbReference>
<name>A0A9V1FU41_PANPR</name>
<comment type="subcellular location">
    <subcellularLocation>
        <location evidence="7">Golgi apparatus lumen</location>
    </subcellularLocation>
</comment>
<feature type="domain" description="Sulfotransferase" evidence="16">
    <location>
        <begin position="70"/>
        <end position="309"/>
    </location>
</feature>
<evidence type="ECO:0000313" key="17">
    <source>
        <dbReference type="Proteomes" id="UP001165780"/>
    </source>
</evidence>
<evidence type="ECO:0000256" key="12">
    <source>
        <dbReference type="PIRSR" id="PIRSR637359-3"/>
    </source>
</evidence>
<dbReference type="InterPro" id="IPR000863">
    <property type="entry name" value="Sulfotransferase_dom"/>
</dbReference>
<evidence type="ECO:0000256" key="15">
    <source>
        <dbReference type="SAM" id="SignalP"/>
    </source>
</evidence>
<organism evidence="17 18">
    <name type="scientific">Panthera pardus</name>
    <name type="common">Leopard</name>
    <name type="synonym">Felis pardus</name>
    <dbReference type="NCBI Taxonomy" id="9691"/>
    <lineage>
        <taxon>Eukaryota</taxon>
        <taxon>Metazoa</taxon>
        <taxon>Chordata</taxon>
        <taxon>Craniata</taxon>
        <taxon>Vertebrata</taxon>
        <taxon>Euteleostomi</taxon>
        <taxon>Mammalia</taxon>
        <taxon>Eutheria</taxon>
        <taxon>Laurasiatheria</taxon>
        <taxon>Carnivora</taxon>
        <taxon>Feliformia</taxon>
        <taxon>Felidae</taxon>
        <taxon>Pantherinae</taxon>
        <taxon>Panthera</taxon>
    </lineage>
</organism>
<evidence type="ECO:0000256" key="4">
    <source>
        <dbReference type="ARBA" id="ARBA00023034"/>
    </source>
</evidence>
<evidence type="ECO:0000256" key="8">
    <source>
        <dbReference type="ARBA" id="ARBA00052516"/>
    </source>
</evidence>
<evidence type="ECO:0000256" key="14">
    <source>
        <dbReference type="SAM" id="MobiDB-lite"/>
    </source>
</evidence>
<keyword evidence="6" id="KW-0325">Glycoprotein</keyword>
<dbReference type="PANTHER" id="PTHR10605:SF16">
    <property type="entry name" value="HEPARAN SULFATE GLUCOSAMINE 3-O-SULFOTRANSFERASE 1"/>
    <property type="match status" value="1"/>
</dbReference>
<feature type="binding site" evidence="11">
    <location>
        <position position="270"/>
    </location>
    <ligand>
        <name>3'-phosphoadenylyl sulfate</name>
        <dbReference type="ChEBI" id="CHEBI:58339"/>
    </ligand>
</feature>
<feature type="signal peptide" evidence="15">
    <location>
        <begin position="1"/>
        <end position="24"/>
    </location>
</feature>
<evidence type="ECO:0000313" key="18">
    <source>
        <dbReference type="RefSeq" id="XP_019309236.2"/>
    </source>
</evidence>
<dbReference type="FunFam" id="3.40.50.300:FF:000674">
    <property type="entry name" value="Sulfotransferase"/>
    <property type="match status" value="1"/>
</dbReference>
<evidence type="ECO:0000256" key="1">
    <source>
        <dbReference type="ARBA" id="ARBA00005771"/>
    </source>
</evidence>
<dbReference type="Gene3D" id="3.40.50.300">
    <property type="entry name" value="P-loop containing nucleotide triphosphate hydrolases"/>
    <property type="match status" value="1"/>
</dbReference>
<dbReference type="Pfam" id="PF00685">
    <property type="entry name" value="Sulfotransfer_1"/>
    <property type="match status" value="1"/>
</dbReference>
<dbReference type="Proteomes" id="UP001165780">
    <property type="component" value="Unplaced"/>
</dbReference>
<feature type="binding site" evidence="11">
    <location>
        <begin position="79"/>
        <end position="83"/>
    </location>
    <ligand>
        <name>3'-phosphoadenylyl sulfate</name>
        <dbReference type="ChEBI" id="CHEBI:58339"/>
    </ligand>
</feature>
<evidence type="ECO:0000256" key="10">
    <source>
        <dbReference type="PIRSR" id="PIRSR637359-1"/>
    </source>
</evidence>
<evidence type="ECO:0000256" key="2">
    <source>
        <dbReference type="ARBA" id="ARBA00022679"/>
    </source>
</evidence>
<dbReference type="AlphaFoldDB" id="A0A9V1FU41"/>
<dbReference type="RefSeq" id="XP_019309237.2">
    <property type="nucleotide sequence ID" value="XM_019453692.2"/>
</dbReference>
<dbReference type="GO" id="GO:0005796">
    <property type="term" value="C:Golgi lumen"/>
    <property type="evidence" value="ECO:0007669"/>
    <property type="project" value="UniProtKB-SubCell"/>
</dbReference>
<evidence type="ECO:0000313" key="19">
    <source>
        <dbReference type="RefSeq" id="XP_019309237.2"/>
    </source>
</evidence>
<feature type="active site" description="For sulfotransferase activity" evidence="10">
    <location>
        <position position="79"/>
    </location>
</feature>
<dbReference type="SUPFAM" id="SSF52540">
    <property type="entry name" value="P-loop containing nucleoside triphosphate hydrolases"/>
    <property type="match status" value="1"/>
</dbReference>
<dbReference type="InterPro" id="IPR027417">
    <property type="entry name" value="P-loop_NTPase"/>
</dbReference>
<evidence type="ECO:0000256" key="11">
    <source>
        <dbReference type="PIRSR" id="PIRSR637359-2"/>
    </source>
</evidence>
<dbReference type="InterPro" id="IPR037359">
    <property type="entry name" value="NST/OST"/>
</dbReference>
<evidence type="ECO:0000259" key="16">
    <source>
        <dbReference type="Pfam" id="PF00685"/>
    </source>
</evidence>
<keyword evidence="3 15" id="KW-0732">Signal</keyword>
<dbReference type="GeneID" id="109269655"/>
<feature type="binding site" evidence="11">
    <location>
        <begin position="285"/>
        <end position="289"/>
    </location>
    <ligand>
        <name>3'-phosphoadenylyl sulfate</name>
        <dbReference type="ChEBI" id="CHEBI:58339"/>
    </ligand>
</feature>
<evidence type="ECO:0000256" key="3">
    <source>
        <dbReference type="ARBA" id="ARBA00022729"/>
    </source>
</evidence>
<accession>A0A9V1FU41</accession>
<evidence type="ECO:0000313" key="20">
    <source>
        <dbReference type="RefSeq" id="XP_019309238.2"/>
    </source>
</evidence>
<dbReference type="CTD" id="9957"/>
<dbReference type="EC" id="2.8.2.-" evidence="13"/>
<protein>
    <recommendedName>
        <fullName evidence="13">Sulfotransferase</fullName>
        <ecNumber evidence="13">2.8.2.-</ecNumber>
    </recommendedName>
</protein>
<feature type="region of interest" description="Disordered" evidence="14">
    <location>
        <begin position="35"/>
        <end position="70"/>
    </location>
</feature>
<keyword evidence="5 12" id="KW-1015">Disulfide bond</keyword>